<evidence type="ECO:0000259" key="5">
    <source>
        <dbReference type="Pfam" id="PF07940"/>
    </source>
</evidence>
<feature type="domain" description="Heparin-sulfate lyase N-terminal" evidence="6">
    <location>
        <begin position="42"/>
        <end position="253"/>
    </location>
</feature>
<keyword evidence="4 8" id="KW-0456">Lyase</keyword>
<comment type="subcellular location">
    <subcellularLocation>
        <location evidence="1">Periplasm</location>
    </subcellularLocation>
</comment>
<dbReference type="InterPro" id="IPR029058">
    <property type="entry name" value="AB_hydrolase_fold"/>
</dbReference>
<organism evidence="8">
    <name type="scientific">Vibrio parahaemolyticus</name>
    <dbReference type="NCBI Taxonomy" id="670"/>
    <lineage>
        <taxon>Bacteria</taxon>
        <taxon>Pseudomonadati</taxon>
        <taxon>Pseudomonadota</taxon>
        <taxon>Gammaproteobacteria</taxon>
        <taxon>Vibrionales</taxon>
        <taxon>Vibrionaceae</taxon>
        <taxon>Vibrio</taxon>
    </lineage>
</organism>
<accession>A0A5Q5AXA8</accession>
<dbReference type="SUPFAM" id="SSF48230">
    <property type="entry name" value="Chondroitin AC/alginate lyase"/>
    <property type="match status" value="1"/>
</dbReference>
<sequence>MTLPTDVFNETYYSLIPIECFLNRVFPPGFYDNEIEDIVHKRLFKPRKDCEPYQLVSPIDWEGSIHSSDRNWRMQLQGWAMFHPIMNIFDTFENKELLVDYFFDIVTDWMEKHGSDNDHTTTSRMPSSYAWYDMSVGFRALVLAFFINRISYHKLNIDQSRCNLLARAAEKHLNNLCFSDAFSLNNHGLFQIQGLMALINLTTFSENSERKKYALEKMEELIFSQFTREGIHKEHSPHYHFYATDTALSIIKTGWYSSSKTIEDIVLLADRNKCWMVDPLKRPVCVGDSILTEQKRLTLPDGSGEKTIVGDFSESGYSIVKSDWQGDVDTSHMLFLTGMYHTKSHKHRDCLSFELFNNGTRLLCDSGKYGYRSDKYRNYFLSHRAHNTVEIEGFDIIKIKPYQTCLNAVVKDKNDNYILEGKLDYPAIKHHRKLIYKPNNWLLVEDNLQFARGRSFTQWFHLGIGFELVIYKNGYYKFINKSNQVIEVECLNKELETTFSFGDESAMQGFISEKDYMYEKAVAIGFSGNAKACNVQTIIRYSNDTSFKEYLATDRGAGQIVSDELKSSLKQPVLKNIKNFFFENENISIPQGKSTISCLVDDVPLQFYSERKKKADSLLIMLPGATNRAKGYVDFQRHSWSEDINCHVVSFSDPTISSENELSIGWFQYKEKVNCIASLSKAITAIAKNLNIDQKNVCIFGSSAGGFTSLKVSEYLPEPTVIAINPQLYLNLYTRSHFESMVNYSYNGKDIESKTHPLHERISISSEKIKQRSNHTYIVQNSDDVRHYERHLKRFINEYSDENLNLNEVNNWHEIKSTDGLNIVIYKDPELSHSPPNRSDTLELIKFIFKNA</sequence>
<dbReference type="Proteomes" id="UP000037697">
    <property type="component" value="Unassembled WGS sequence"/>
</dbReference>
<dbReference type="GO" id="GO:0006508">
    <property type="term" value="P:proteolysis"/>
    <property type="evidence" value="ECO:0007669"/>
    <property type="project" value="InterPro"/>
</dbReference>
<dbReference type="AlphaFoldDB" id="A0A5Q5AXA8"/>
<name>A0A5Q5AXA8_VIBPH</name>
<gene>
    <name evidence="8" type="primary">wnmC</name>
    <name evidence="7" type="ORF">ACX05_07570</name>
</gene>
<keyword evidence="2" id="KW-0732">Signal</keyword>
<dbReference type="Gene3D" id="2.70.98.70">
    <property type="match status" value="1"/>
</dbReference>
<dbReference type="Pfam" id="PF16889">
    <property type="entry name" value="Hepar_II_III_N"/>
    <property type="match status" value="1"/>
</dbReference>
<dbReference type="GO" id="GO:0042597">
    <property type="term" value="C:periplasmic space"/>
    <property type="evidence" value="ECO:0007669"/>
    <property type="project" value="UniProtKB-SubCell"/>
</dbReference>
<dbReference type="PANTHER" id="PTHR39210">
    <property type="entry name" value="HEPARIN-SULFATE LYASE"/>
    <property type="match status" value="1"/>
</dbReference>
<dbReference type="GO" id="GO:0008236">
    <property type="term" value="F:serine-type peptidase activity"/>
    <property type="evidence" value="ECO:0007669"/>
    <property type="project" value="InterPro"/>
</dbReference>
<dbReference type="GO" id="GO:0016829">
    <property type="term" value="F:lyase activity"/>
    <property type="evidence" value="ECO:0007669"/>
    <property type="project" value="UniProtKB-KW"/>
</dbReference>
<evidence type="ECO:0000259" key="6">
    <source>
        <dbReference type="Pfam" id="PF16889"/>
    </source>
</evidence>
<dbReference type="InterPro" id="IPR012480">
    <property type="entry name" value="Hepar_II_III_C"/>
</dbReference>
<dbReference type="PANTHER" id="PTHR39210:SF1">
    <property type="entry name" value="HEPARIN-SULFATE LYASE"/>
    <property type="match status" value="1"/>
</dbReference>
<dbReference type="InterPro" id="IPR031680">
    <property type="entry name" value="Hepar_II_III_N"/>
</dbReference>
<evidence type="ECO:0000256" key="2">
    <source>
        <dbReference type="ARBA" id="ARBA00022729"/>
    </source>
</evidence>
<dbReference type="SUPFAM" id="SSF53474">
    <property type="entry name" value="alpha/beta-Hydrolases"/>
    <property type="match status" value="1"/>
</dbReference>
<evidence type="ECO:0000256" key="1">
    <source>
        <dbReference type="ARBA" id="ARBA00004418"/>
    </source>
</evidence>
<dbReference type="InterPro" id="IPR008929">
    <property type="entry name" value="Chondroitin_lyas"/>
</dbReference>
<feature type="domain" description="Heparinase II/III-like C-terminal" evidence="5">
    <location>
        <begin position="310"/>
        <end position="469"/>
    </location>
</feature>
<dbReference type="InterPro" id="IPR008886">
    <property type="entry name" value="UPF0227/Esterase_YqiA"/>
</dbReference>
<protein>
    <submittedName>
        <fullName evidence="8">Alginate lyase family protein</fullName>
    </submittedName>
</protein>
<evidence type="ECO:0000313" key="7">
    <source>
        <dbReference type="EMBL" id="KOY36106.1"/>
    </source>
</evidence>
<dbReference type="EMBL" id="LIRS01000056">
    <property type="protein sequence ID" value="KOY36106.1"/>
    <property type="molecule type" value="Genomic_DNA"/>
</dbReference>
<reference evidence="7 9" key="1">
    <citation type="submission" date="2015-07" db="EMBL/GenBank/DDBJ databases">
        <title>Foodborne Vibrio parahaemolyticus Isolates.</title>
        <authorList>
            <person name="Ronholm J."/>
            <person name="Petronella N."/>
            <person name="Kenwell R."/>
            <person name="Banerjee S."/>
        </authorList>
    </citation>
    <scope>NUCLEOTIDE SEQUENCE [LARGE SCALE GENOMIC DNA]</scope>
    <source>
        <strain evidence="7 9">HS-06-05</strain>
    </source>
</reference>
<dbReference type="Pfam" id="PF07940">
    <property type="entry name" value="Hepar_II_III_C"/>
    <property type="match status" value="1"/>
</dbReference>
<dbReference type="RefSeq" id="WP_021449017.1">
    <property type="nucleotide sequence ID" value="NZ_CP011884.1"/>
</dbReference>
<dbReference type="EMBL" id="MK455086">
    <property type="protein sequence ID" value="QEQ70834.1"/>
    <property type="molecule type" value="Genomic_DNA"/>
</dbReference>
<evidence type="ECO:0000256" key="3">
    <source>
        <dbReference type="ARBA" id="ARBA00022764"/>
    </source>
</evidence>
<dbReference type="Gene3D" id="3.40.50.1820">
    <property type="entry name" value="alpha/beta hydrolase"/>
    <property type="match status" value="1"/>
</dbReference>
<proteinExistence type="predicted"/>
<evidence type="ECO:0000256" key="4">
    <source>
        <dbReference type="ARBA" id="ARBA00023239"/>
    </source>
</evidence>
<keyword evidence="3" id="KW-0574">Periplasm</keyword>
<evidence type="ECO:0000313" key="9">
    <source>
        <dbReference type="Proteomes" id="UP000037697"/>
    </source>
</evidence>
<reference evidence="8" key="2">
    <citation type="journal article" date="2019" name="Int. J. Food Microbiol.">
        <title>Developing a novel molecular serotyping system based on capsular polysaccharide synthesis gene clusters of Vibrio parahaemolyticus.</title>
        <authorList>
            <person name="Pang Y."/>
            <person name="Guo X."/>
            <person name="Tian X."/>
            <person name="Liu F."/>
            <person name="Wang L."/>
            <person name="Wu J."/>
            <person name="Zhang S."/>
            <person name="Li S."/>
            <person name="Liu B."/>
        </authorList>
    </citation>
    <scope>NUCLEOTIDE SEQUENCE</scope>
    <source>
        <strain evidence="8">G2872</strain>
    </source>
</reference>
<dbReference type="Gene3D" id="1.50.10.100">
    <property type="entry name" value="Chondroitin AC/alginate lyase"/>
    <property type="match status" value="1"/>
</dbReference>
<evidence type="ECO:0000313" key="8">
    <source>
        <dbReference type="EMBL" id="QEQ70834.1"/>
    </source>
</evidence>
<dbReference type="Pfam" id="PF05728">
    <property type="entry name" value="UPF0227"/>
    <property type="match status" value="1"/>
</dbReference>